<evidence type="ECO:0000313" key="1">
    <source>
        <dbReference type="EMBL" id="KAJ7540615.1"/>
    </source>
</evidence>
<protein>
    <submittedName>
        <fullName evidence="1">Uncharacterized protein</fullName>
    </submittedName>
</protein>
<organism evidence="1 2">
    <name type="scientific">Diphasiastrum complanatum</name>
    <name type="common">Issler's clubmoss</name>
    <name type="synonym">Lycopodium complanatum</name>
    <dbReference type="NCBI Taxonomy" id="34168"/>
    <lineage>
        <taxon>Eukaryota</taxon>
        <taxon>Viridiplantae</taxon>
        <taxon>Streptophyta</taxon>
        <taxon>Embryophyta</taxon>
        <taxon>Tracheophyta</taxon>
        <taxon>Lycopodiopsida</taxon>
        <taxon>Lycopodiales</taxon>
        <taxon>Lycopodiaceae</taxon>
        <taxon>Lycopodioideae</taxon>
        <taxon>Diphasiastrum</taxon>
    </lineage>
</organism>
<accession>A0ACC2CF26</accession>
<gene>
    <name evidence="1" type="ORF">O6H91_10G023200</name>
</gene>
<proteinExistence type="predicted"/>
<dbReference type="EMBL" id="CM055101">
    <property type="protein sequence ID" value="KAJ7540615.1"/>
    <property type="molecule type" value="Genomic_DNA"/>
</dbReference>
<dbReference type="Proteomes" id="UP001162992">
    <property type="component" value="Chromosome 10"/>
</dbReference>
<keyword evidence="2" id="KW-1185">Reference proteome</keyword>
<sequence length="151" mass="16685">MSPLAMAAPTPWPCCGGWLAPAPSVRVCTIVRCLCLSCSCCCFCGMLSSLQLSYLFVDLWVVFYTSDSWFMVLPSPCCKKFSYFAVVLSLFCSCGGALCCGWFLVLRLLFSWCSGFGFSSCSGTSCSAPMVWRSTVTELLSFVMLWRVFFL</sequence>
<name>A0ACC2CF26_DIPCM</name>
<reference evidence="2" key="1">
    <citation type="journal article" date="2024" name="Proc. Natl. Acad. Sci. U.S.A.">
        <title>Extraordinary preservation of gene collinearity over three hundred million years revealed in homosporous lycophytes.</title>
        <authorList>
            <person name="Li C."/>
            <person name="Wickell D."/>
            <person name="Kuo L.Y."/>
            <person name="Chen X."/>
            <person name="Nie B."/>
            <person name="Liao X."/>
            <person name="Peng D."/>
            <person name="Ji J."/>
            <person name="Jenkins J."/>
            <person name="Williams M."/>
            <person name="Shu S."/>
            <person name="Plott C."/>
            <person name="Barry K."/>
            <person name="Rajasekar S."/>
            <person name="Grimwood J."/>
            <person name="Han X."/>
            <person name="Sun S."/>
            <person name="Hou Z."/>
            <person name="He W."/>
            <person name="Dai G."/>
            <person name="Sun C."/>
            <person name="Schmutz J."/>
            <person name="Leebens-Mack J.H."/>
            <person name="Li F.W."/>
            <person name="Wang L."/>
        </authorList>
    </citation>
    <scope>NUCLEOTIDE SEQUENCE [LARGE SCALE GENOMIC DNA]</scope>
    <source>
        <strain evidence="2">cv. PW_Plant_1</strain>
    </source>
</reference>
<comment type="caution">
    <text evidence="1">The sequence shown here is derived from an EMBL/GenBank/DDBJ whole genome shotgun (WGS) entry which is preliminary data.</text>
</comment>
<evidence type="ECO:0000313" key="2">
    <source>
        <dbReference type="Proteomes" id="UP001162992"/>
    </source>
</evidence>